<dbReference type="SUPFAM" id="SSF56281">
    <property type="entry name" value="Metallo-hydrolase/oxidoreductase"/>
    <property type="match status" value="1"/>
</dbReference>
<feature type="domain" description="Metallo-beta-lactamase" evidence="2">
    <location>
        <begin position="18"/>
        <end position="207"/>
    </location>
</feature>
<dbReference type="GO" id="GO:0050313">
    <property type="term" value="F:sulfur dioxygenase activity"/>
    <property type="evidence" value="ECO:0007669"/>
    <property type="project" value="InterPro"/>
</dbReference>
<comment type="caution">
    <text evidence="3">The sequence shown here is derived from an EMBL/GenBank/DDBJ whole genome shotgun (WGS) entry which is preliminary data.</text>
</comment>
<dbReference type="Gene3D" id="3.60.15.10">
    <property type="entry name" value="Ribonuclease Z/Hydroxyacylglutathione hydrolase-like"/>
    <property type="match status" value="1"/>
</dbReference>
<sequence length="294" mass="32388">MTRSEALAIRAFFDGPTNTISYLVWDRESGKGAVIDPVLDFDHRSGKASTASADAVLAAAKEEGVAVEWILETHAHADHLSAAPYLKLRTGAQVGIGDHIRDVQRIFRPVFNLTDISGDGSEFDRLFADGETFRIGGLEAEVIFVPGHTPADVAYRIGDAVFVGDTLFMPDYGTARADFPGGDAEKLYDSMQRLLALPDETRLFMCHDYKAPGRDEYAWETTVAQEKRNVHLAGRSREEFVAWRRQRDAGLAAPLLLLPSIQTNIRAGRFPEAEANGVHYLKLPVKLVQSPLHA</sequence>
<dbReference type="OrthoDB" id="9784009at2"/>
<dbReference type="EMBL" id="SPKJ01000066">
    <property type="protein sequence ID" value="MYZ49269.1"/>
    <property type="molecule type" value="Genomic_DNA"/>
</dbReference>
<dbReference type="InterPro" id="IPR036866">
    <property type="entry name" value="RibonucZ/Hydroxyglut_hydro"/>
</dbReference>
<dbReference type="CDD" id="cd07724">
    <property type="entry name" value="POD-like_MBL-fold"/>
    <property type="match status" value="1"/>
</dbReference>
<dbReference type="SMART" id="SM00849">
    <property type="entry name" value="Lactamase_B"/>
    <property type="match status" value="1"/>
</dbReference>
<dbReference type="AlphaFoldDB" id="A0A964T6F1"/>
<dbReference type="InterPro" id="IPR051682">
    <property type="entry name" value="Mito_Persulfide_Diox"/>
</dbReference>
<protein>
    <submittedName>
        <fullName evidence="3">MBL fold metallo-hydrolase</fullName>
    </submittedName>
</protein>
<dbReference type="GO" id="GO:0046872">
    <property type="term" value="F:metal ion binding"/>
    <property type="evidence" value="ECO:0007669"/>
    <property type="project" value="UniProtKB-KW"/>
</dbReference>
<dbReference type="GO" id="GO:0006749">
    <property type="term" value="P:glutathione metabolic process"/>
    <property type="evidence" value="ECO:0007669"/>
    <property type="project" value="InterPro"/>
</dbReference>
<accession>A0A964T6F1</accession>
<dbReference type="Pfam" id="PF00753">
    <property type="entry name" value="Lactamase_B"/>
    <property type="match status" value="1"/>
</dbReference>
<keyword evidence="1" id="KW-0479">Metal-binding</keyword>
<evidence type="ECO:0000313" key="4">
    <source>
        <dbReference type="Proteomes" id="UP000773614"/>
    </source>
</evidence>
<dbReference type="PANTHER" id="PTHR43084:SF1">
    <property type="entry name" value="PERSULFIDE DIOXYGENASE ETHE1, MITOCHONDRIAL"/>
    <property type="match status" value="1"/>
</dbReference>
<organism evidence="3 4">
    <name type="scientific">Propylenella binzhouense</name>
    <dbReference type="NCBI Taxonomy" id="2555902"/>
    <lineage>
        <taxon>Bacteria</taxon>
        <taxon>Pseudomonadati</taxon>
        <taxon>Pseudomonadota</taxon>
        <taxon>Alphaproteobacteria</taxon>
        <taxon>Hyphomicrobiales</taxon>
        <taxon>Propylenellaceae</taxon>
        <taxon>Propylenella</taxon>
    </lineage>
</organism>
<evidence type="ECO:0000259" key="2">
    <source>
        <dbReference type="SMART" id="SM00849"/>
    </source>
</evidence>
<dbReference type="GO" id="GO:0070813">
    <property type="term" value="P:hydrogen sulfide metabolic process"/>
    <property type="evidence" value="ECO:0007669"/>
    <property type="project" value="TreeGrafter"/>
</dbReference>
<dbReference type="InterPro" id="IPR044528">
    <property type="entry name" value="POD-like_MBL-fold"/>
</dbReference>
<keyword evidence="4" id="KW-1185">Reference proteome</keyword>
<dbReference type="InterPro" id="IPR001279">
    <property type="entry name" value="Metallo-B-lactamas"/>
</dbReference>
<name>A0A964T6F1_9HYPH</name>
<evidence type="ECO:0000256" key="1">
    <source>
        <dbReference type="ARBA" id="ARBA00022723"/>
    </source>
</evidence>
<reference evidence="3" key="1">
    <citation type="submission" date="2019-03" db="EMBL/GenBank/DDBJ databases">
        <title>Afifella sp. nov., isolated from activated sludge.</title>
        <authorList>
            <person name="Li Q."/>
            <person name="Liu Y."/>
        </authorList>
    </citation>
    <scope>NUCLEOTIDE SEQUENCE</scope>
    <source>
        <strain evidence="3">L72</strain>
    </source>
</reference>
<gene>
    <name evidence="3" type="ORF">E4O86_16275</name>
</gene>
<proteinExistence type="predicted"/>
<dbReference type="Proteomes" id="UP000773614">
    <property type="component" value="Unassembled WGS sequence"/>
</dbReference>
<dbReference type="PANTHER" id="PTHR43084">
    <property type="entry name" value="PERSULFIDE DIOXYGENASE ETHE1"/>
    <property type="match status" value="1"/>
</dbReference>
<dbReference type="RefSeq" id="WP_161141609.1">
    <property type="nucleotide sequence ID" value="NZ_SPKJ01000066.1"/>
</dbReference>
<evidence type="ECO:0000313" key="3">
    <source>
        <dbReference type="EMBL" id="MYZ49269.1"/>
    </source>
</evidence>